<comment type="similarity">
    <text evidence="2">Belongs to the class-I pyridoxal-phosphate-dependent aminotransferase family.</text>
</comment>
<dbReference type="InterPro" id="IPR051326">
    <property type="entry name" value="Kynurenine-oxoglutarate_AT"/>
</dbReference>
<evidence type="ECO:0000256" key="4">
    <source>
        <dbReference type="ARBA" id="ARBA00022679"/>
    </source>
</evidence>
<protein>
    <recommendedName>
        <fullName evidence="6">Aminotransferase class I/classII large domain-containing protein</fullName>
    </recommendedName>
</protein>
<comment type="caution">
    <text evidence="7">The sequence shown here is derived from an EMBL/GenBank/DDBJ whole genome shotgun (WGS) entry which is preliminary data.</text>
</comment>
<evidence type="ECO:0000313" key="8">
    <source>
        <dbReference type="Proteomes" id="UP001295423"/>
    </source>
</evidence>
<dbReference type="AlphaFoldDB" id="A0AAD2FI14"/>
<name>A0AAD2FI14_9STRA</name>
<gene>
    <name evidence="7" type="ORF">CYCCA115_LOCUS7126</name>
</gene>
<dbReference type="SUPFAM" id="SSF53383">
    <property type="entry name" value="PLP-dependent transferases"/>
    <property type="match status" value="1"/>
</dbReference>
<organism evidence="7 8">
    <name type="scientific">Cylindrotheca closterium</name>
    <dbReference type="NCBI Taxonomy" id="2856"/>
    <lineage>
        <taxon>Eukaryota</taxon>
        <taxon>Sar</taxon>
        <taxon>Stramenopiles</taxon>
        <taxon>Ochrophyta</taxon>
        <taxon>Bacillariophyta</taxon>
        <taxon>Bacillariophyceae</taxon>
        <taxon>Bacillariophycidae</taxon>
        <taxon>Bacillariales</taxon>
        <taxon>Bacillariaceae</taxon>
        <taxon>Cylindrotheca</taxon>
    </lineage>
</organism>
<keyword evidence="5" id="KW-0663">Pyridoxal phosphate</keyword>
<dbReference type="Pfam" id="PF00155">
    <property type="entry name" value="Aminotran_1_2"/>
    <property type="match status" value="1"/>
</dbReference>
<dbReference type="CDD" id="cd00609">
    <property type="entry name" value="AAT_like"/>
    <property type="match status" value="1"/>
</dbReference>
<comment type="cofactor">
    <cofactor evidence="1">
        <name>pyridoxal 5'-phosphate</name>
        <dbReference type="ChEBI" id="CHEBI:597326"/>
    </cofactor>
</comment>
<evidence type="ECO:0000256" key="1">
    <source>
        <dbReference type="ARBA" id="ARBA00001933"/>
    </source>
</evidence>
<dbReference type="PANTHER" id="PTHR43807">
    <property type="entry name" value="FI04487P"/>
    <property type="match status" value="1"/>
</dbReference>
<dbReference type="InterPro" id="IPR004838">
    <property type="entry name" value="NHTrfase_class1_PyrdxlP-BS"/>
</dbReference>
<keyword evidence="3" id="KW-0032">Aminotransferase</keyword>
<evidence type="ECO:0000259" key="6">
    <source>
        <dbReference type="Pfam" id="PF00155"/>
    </source>
</evidence>
<dbReference type="GO" id="GO:0030170">
    <property type="term" value="F:pyridoxal phosphate binding"/>
    <property type="evidence" value="ECO:0007669"/>
    <property type="project" value="InterPro"/>
</dbReference>
<dbReference type="Proteomes" id="UP001295423">
    <property type="component" value="Unassembled WGS sequence"/>
</dbReference>
<dbReference type="Gene3D" id="3.40.640.10">
    <property type="entry name" value="Type I PLP-dependent aspartate aminotransferase-like (Major domain)"/>
    <property type="match status" value="1"/>
</dbReference>
<dbReference type="InterPro" id="IPR015421">
    <property type="entry name" value="PyrdxlP-dep_Trfase_major"/>
</dbReference>
<dbReference type="EMBL" id="CAKOGP040000924">
    <property type="protein sequence ID" value="CAJ1940637.1"/>
    <property type="molecule type" value="Genomic_DNA"/>
</dbReference>
<dbReference type="GO" id="GO:0005737">
    <property type="term" value="C:cytoplasm"/>
    <property type="evidence" value="ECO:0007669"/>
    <property type="project" value="TreeGrafter"/>
</dbReference>
<dbReference type="Gene3D" id="3.90.1150.10">
    <property type="entry name" value="Aspartate Aminotransferase, domain 1"/>
    <property type="match status" value="1"/>
</dbReference>
<feature type="domain" description="Aminotransferase class I/classII large" evidence="6">
    <location>
        <begin position="72"/>
        <end position="415"/>
    </location>
</feature>
<evidence type="ECO:0000256" key="5">
    <source>
        <dbReference type="ARBA" id="ARBA00022898"/>
    </source>
</evidence>
<dbReference type="InterPro" id="IPR015422">
    <property type="entry name" value="PyrdxlP-dep_Trfase_small"/>
</dbReference>
<keyword evidence="4" id="KW-0808">Transferase</keyword>
<dbReference type="InterPro" id="IPR015424">
    <property type="entry name" value="PyrdxlP-dep_Trfase"/>
</dbReference>
<evidence type="ECO:0000256" key="3">
    <source>
        <dbReference type="ARBA" id="ARBA00022576"/>
    </source>
</evidence>
<keyword evidence="8" id="KW-1185">Reference proteome</keyword>
<proteinExistence type="inferred from homology"/>
<evidence type="ECO:0000313" key="7">
    <source>
        <dbReference type="EMBL" id="CAJ1940637.1"/>
    </source>
</evidence>
<dbReference type="GO" id="GO:0016212">
    <property type="term" value="F:kynurenine-oxoglutarate transaminase activity"/>
    <property type="evidence" value="ECO:0007669"/>
    <property type="project" value="TreeGrafter"/>
</dbReference>
<dbReference type="InterPro" id="IPR004839">
    <property type="entry name" value="Aminotransferase_I/II_large"/>
</dbReference>
<dbReference type="PROSITE" id="PS00105">
    <property type="entry name" value="AA_TRANSFER_CLASS_1"/>
    <property type="match status" value="1"/>
</dbReference>
<reference evidence="7" key="1">
    <citation type="submission" date="2023-08" db="EMBL/GenBank/DDBJ databases">
        <authorList>
            <person name="Audoor S."/>
            <person name="Bilcke G."/>
        </authorList>
    </citation>
    <scope>NUCLEOTIDE SEQUENCE</scope>
</reference>
<accession>A0AAD2FI14</accession>
<dbReference type="PANTHER" id="PTHR43807:SF20">
    <property type="entry name" value="FI04487P"/>
    <property type="match status" value="1"/>
</dbReference>
<evidence type="ECO:0000256" key="2">
    <source>
        <dbReference type="ARBA" id="ARBA00007441"/>
    </source>
</evidence>
<sequence length="421" mass="47346">MLSTNNDSVGESTIRLMTRLANEYKALNLSQGVPSESPPWDMRLKLAWGVLNGMPLESASLEKKLLQNELVELIQNGPSGKLDQINQYSPPMGRADLRSAISEYYKRFYQYDVSPDEITVTLGATEAFASALRTLGRPGDNCVIIEPFHELYPNQCKIFYLQPVFVSLKATGSEWILDANELEEALKDAKMLLLNSPHNPTGKVFSRDELKAIVDLCLKHDVYIVTDEIYEHMCFDGTSHYVIPKEFPEIADRTLVCNSLGKSASATGWRLGWCLHPPHVSDTYRGIHDQMTVMSPHPVQYAAMHYFTLPDEFFQGLCRKYKERVRKLEGVLASVGFGIVSPQGAYYLFVDYTEVEKLNGKSCLEAAMYLLKEVGVACVPGDNFYGTIASKQAARHLRFAACRSPEDLDEATRRIQQHLGR</sequence>